<evidence type="ECO:0000256" key="8">
    <source>
        <dbReference type="ARBA" id="ARBA00023157"/>
    </source>
</evidence>
<keyword evidence="12" id="KW-1185">Reference proteome</keyword>
<keyword evidence="5" id="KW-0378">Hydrolase</keyword>
<dbReference type="AlphaFoldDB" id="A0AAN9VBN6"/>
<comment type="caution">
    <text evidence="11">The sequence shown here is derived from an EMBL/GenBank/DDBJ whole genome shotgun (WGS) entry which is preliminary data.</text>
</comment>
<comment type="subcellular location">
    <subcellularLocation>
        <location evidence="1">Secreted</location>
    </subcellularLocation>
</comment>
<dbReference type="PROSITE" id="PS00134">
    <property type="entry name" value="TRYPSIN_HIS"/>
    <property type="match status" value="1"/>
</dbReference>
<keyword evidence="4 9" id="KW-0732">Signal</keyword>
<dbReference type="PANTHER" id="PTHR24260">
    <property type="match status" value="1"/>
</dbReference>
<dbReference type="SUPFAM" id="SSF50494">
    <property type="entry name" value="Trypsin-like serine proteases"/>
    <property type="match status" value="1"/>
</dbReference>
<evidence type="ECO:0000256" key="4">
    <source>
        <dbReference type="ARBA" id="ARBA00022729"/>
    </source>
</evidence>
<evidence type="ECO:0000256" key="5">
    <source>
        <dbReference type="ARBA" id="ARBA00022801"/>
    </source>
</evidence>
<organism evidence="11 12">
    <name type="scientific">Gryllus longicercus</name>
    <dbReference type="NCBI Taxonomy" id="2509291"/>
    <lineage>
        <taxon>Eukaryota</taxon>
        <taxon>Metazoa</taxon>
        <taxon>Ecdysozoa</taxon>
        <taxon>Arthropoda</taxon>
        <taxon>Hexapoda</taxon>
        <taxon>Insecta</taxon>
        <taxon>Pterygota</taxon>
        <taxon>Neoptera</taxon>
        <taxon>Polyneoptera</taxon>
        <taxon>Orthoptera</taxon>
        <taxon>Ensifera</taxon>
        <taxon>Gryllidea</taxon>
        <taxon>Grylloidea</taxon>
        <taxon>Gryllidae</taxon>
        <taxon>Gryllinae</taxon>
        <taxon>Gryllus</taxon>
    </lineage>
</organism>
<keyword evidence="2" id="KW-0964">Secreted</keyword>
<dbReference type="GO" id="GO:0006508">
    <property type="term" value="P:proteolysis"/>
    <property type="evidence" value="ECO:0007669"/>
    <property type="project" value="UniProtKB-KW"/>
</dbReference>
<evidence type="ECO:0000256" key="6">
    <source>
        <dbReference type="ARBA" id="ARBA00022825"/>
    </source>
</evidence>
<evidence type="ECO:0000256" key="2">
    <source>
        <dbReference type="ARBA" id="ARBA00022525"/>
    </source>
</evidence>
<dbReference type="GO" id="GO:0004252">
    <property type="term" value="F:serine-type endopeptidase activity"/>
    <property type="evidence" value="ECO:0007669"/>
    <property type="project" value="InterPro"/>
</dbReference>
<dbReference type="PROSITE" id="PS50240">
    <property type="entry name" value="TRYPSIN_DOM"/>
    <property type="match status" value="1"/>
</dbReference>
<feature type="chain" id="PRO_5043030525" description="Peptidase S1 domain-containing protein" evidence="9">
    <location>
        <begin position="18"/>
        <end position="348"/>
    </location>
</feature>
<dbReference type="SMART" id="SM00020">
    <property type="entry name" value="Tryp_SPc"/>
    <property type="match status" value="1"/>
</dbReference>
<dbReference type="Proteomes" id="UP001378592">
    <property type="component" value="Unassembled WGS sequence"/>
</dbReference>
<dbReference type="Pfam" id="PF00089">
    <property type="entry name" value="Trypsin"/>
    <property type="match status" value="1"/>
</dbReference>
<dbReference type="FunFam" id="2.40.10.10:FF:000146">
    <property type="entry name" value="Serine protease 53"/>
    <property type="match status" value="1"/>
</dbReference>
<feature type="domain" description="Peptidase S1" evidence="10">
    <location>
        <begin position="88"/>
        <end position="346"/>
    </location>
</feature>
<dbReference type="InterPro" id="IPR051333">
    <property type="entry name" value="CLIP_Serine_Protease"/>
</dbReference>
<evidence type="ECO:0000256" key="7">
    <source>
        <dbReference type="ARBA" id="ARBA00023145"/>
    </source>
</evidence>
<evidence type="ECO:0000313" key="12">
    <source>
        <dbReference type="Proteomes" id="UP001378592"/>
    </source>
</evidence>
<dbReference type="InterPro" id="IPR043504">
    <property type="entry name" value="Peptidase_S1_PA_chymotrypsin"/>
</dbReference>
<dbReference type="InterPro" id="IPR001314">
    <property type="entry name" value="Peptidase_S1A"/>
</dbReference>
<keyword evidence="6" id="KW-0720">Serine protease</keyword>
<dbReference type="CDD" id="cd00190">
    <property type="entry name" value="Tryp_SPc"/>
    <property type="match status" value="1"/>
</dbReference>
<evidence type="ECO:0000256" key="1">
    <source>
        <dbReference type="ARBA" id="ARBA00004613"/>
    </source>
</evidence>
<dbReference type="PANTHER" id="PTHR24260:SF143">
    <property type="entry name" value="SERINE PROTEASE GD-LIKE PROTEIN"/>
    <property type="match status" value="1"/>
</dbReference>
<dbReference type="InterPro" id="IPR018114">
    <property type="entry name" value="TRYPSIN_HIS"/>
</dbReference>
<accession>A0AAN9VBN6</accession>
<reference evidence="11 12" key="1">
    <citation type="submission" date="2024-03" db="EMBL/GenBank/DDBJ databases">
        <title>The genome assembly and annotation of the cricket Gryllus longicercus Weissman &amp; Gray.</title>
        <authorList>
            <person name="Szrajer S."/>
            <person name="Gray D."/>
            <person name="Ylla G."/>
        </authorList>
    </citation>
    <scope>NUCLEOTIDE SEQUENCE [LARGE SCALE GENOMIC DNA]</scope>
    <source>
        <strain evidence="11">DAG 2021-001</strain>
        <tissue evidence="11">Whole body minus gut</tissue>
    </source>
</reference>
<proteinExistence type="predicted"/>
<protein>
    <recommendedName>
        <fullName evidence="10">Peptidase S1 domain-containing protein</fullName>
    </recommendedName>
</protein>
<keyword evidence="3" id="KW-0645">Protease</keyword>
<evidence type="ECO:0000256" key="3">
    <source>
        <dbReference type="ARBA" id="ARBA00022670"/>
    </source>
</evidence>
<gene>
    <name evidence="11" type="ORF">R5R35_006324</name>
</gene>
<evidence type="ECO:0000313" key="11">
    <source>
        <dbReference type="EMBL" id="KAK7861955.1"/>
    </source>
</evidence>
<dbReference type="InterPro" id="IPR009003">
    <property type="entry name" value="Peptidase_S1_PA"/>
</dbReference>
<dbReference type="PRINTS" id="PR00722">
    <property type="entry name" value="CHYMOTRYPSIN"/>
</dbReference>
<keyword evidence="8" id="KW-1015">Disulfide bond</keyword>
<dbReference type="Gene3D" id="2.40.10.10">
    <property type="entry name" value="Trypsin-like serine proteases"/>
    <property type="match status" value="1"/>
</dbReference>
<evidence type="ECO:0000259" key="10">
    <source>
        <dbReference type="PROSITE" id="PS50240"/>
    </source>
</evidence>
<dbReference type="InterPro" id="IPR001254">
    <property type="entry name" value="Trypsin_dom"/>
</dbReference>
<name>A0AAN9VBN6_9ORTH</name>
<evidence type="ECO:0000256" key="9">
    <source>
        <dbReference type="SAM" id="SignalP"/>
    </source>
</evidence>
<keyword evidence="7" id="KW-0865">Zymogen</keyword>
<sequence length="348" mass="39624">MWYVCATMFFLMSRGMSTEFNQRFIQNINIESAQDLQKIYPNNPFFQLVTTRITTPQTTASEIAKSSENYVKSSDVCGRTVNKPNTLIVNGLKTNQGDWPWITAIFLRKQQNDRDSVFICGGNLISELHIVSAGHCFMLENSQTLNANILDAYLGIFDLRKKDDPNVQLKKVQRIIVHPDFKYGTYSDADIAILRLKSPAEYTPHVRPICLWKWTADSRDIVGKKGTVIGWGRSELGEAPTDEPQLVELPVVSQEECRRSDPRFRFLTSQRTLCAGAKDDSGPCNGDSGNGLILRVKDDSEFRWYLRGLTSTSLLDKSRNVLCNLRQYIIFTDVAQYDLWLKNVLTEE</sequence>
<dbReference type="EMBL" id="JAZDUA010000292">
    <property type="protein sequence ID" value="KAK7861955.1"/>
    <property type="molecule type" value="Genomic_DNA"/>
</dbReference>
<feature type="signal peptide" evidence="9">
    <location>
        <begin position="1"/>
        <end position="17"/>
    </location>
</feature>
<dbReference type="GO" id="GO:0005576">
    <property type="term" value="C:extracellular region"/>
    <property type="evidence" value="ECO:0007669"/>
    <property type="project" value="UniProtKB-SubCell"/>
</dbReference>